<dbReference type="Proteomes" id="UP001283361">
    <property type="component" value="Unassembled WGS sequence"/>
</dbReference>
<dbReference type="EMBL" id="JAWDGP010006827">
    <property type="protein sequence ID" value="KAK3735134.1"/>
    <property type="molecule type" value="Genomic_DNA"/>
</dbReference>
<dbReference type="AlphaFoldDB" id="A0AAE0Y6Z3"/>
<sequence>MGRRKVQDLEWVHPMPIHHNSASLAMAMGEQIRAFMANCFEYLTGLQKEMGRRQVQGPGGDPTYAIDSDSDSLVMAMGEHRRLLPPVDAS</sequence>
<evidence type="ECO:0000313" key="1">
    <source>
        <dbReference type="EMBL" id="KAK3735134.1"/>
    </source>
</evidence>
<keyword evidence="2" id="KW-1185">Reference proteome</keyword>
<gene>
    <name evidence="1" type="ORF">RRG08_054486</name>
</gene>
<evidence type="ECO:0000313" key="2">
    <source>
        <dbReference type="Proteomes" id="UP001283361"/>
    </source>
</evidence>
<protein>
    <submittedName>
        <fullName evidence="1">Uncharacterized protein</fullName>
    </submittedName>
</protein>
<accession>A0AAE0Y6Z3</accession>
<reference evidence="1" key="1">
    <citation type="journal article" date="2023" name="G3 (Bethesda)">
        <title>A reference genome for the long-term kleptoplast-retaining sea slug Elysia crispata morphotype clarki.</title>
        <authorList>
            <person name="Eastman K.E."/>
            <person name="Pendleton A.L."/>
            <person name="Shaikh M.A."/>
            <person name="Suttiyut T."/>
            <person name="Ogas R."/>
            <person name="Tomko P."/>
            <person name="Gavelis G."/>
            <person name="Widhalm J.R."/>
            <person name="Wisecaver J.H."/>
        </authorList>
    </citation>
    <scope>NUCLEOTIDE SEQUENCE</scope>
    <source>
        <strain evidence="1">ECLA1</strain>
    </source>
</reference>
<name>A0AAE0Y6Z3_9GAST</name>
<proteinExistence type="predicted"/>
<organism evidence="1 2">
    <name type="scientific">Elysia crispata</name>
    <name type="common">lettuce slug</name>
    <dbReference type="NCBI Taxonomy" id="231223"/>
    <lineage>
        <taxon>Eukaryota</taxon>
        <taxon>Metazoa</taxon>
        <taxon>Spiralia</taxon>
        <taxon>Lophotrochozoa</taxon>
        <taxon>Mollusca</taxon>
        <taxon>Gastropoda</taxon>
        <taxon>Heterobranchia</taxon>
        <taxon>Euthyneura</taxon>
        <taxon>Panpulmonata</taxon>
        <taxon>Sacoglossa</taxon>
        <taxon>Placobranchoidea</taxon>
        <taxon>Plakobranchidae</taxon>
        <taxon>Elysia</taxon>
    </lineage>
</organism>
<comment type="caution">
    <text evidence="1">The sequence shown here is derived from an EMBL/GenBank/DDBJ whole genome shotgun (WGS) entry which is preliminary data.</text>
</comment>